<evidence type="ECO:0000259" key="2">
    <source>
        <dbReference type="Pfam" id="PF22725"/>
    </source>
</evidence>
<accession>A0ABU8SCA2</accession>
<dbReference type="InterPro" id="IPR036291">
    <property type="entry name" value="NAD(P)-bd_dom_sf"/>
</dbReference>
<dbReference type="InterPro" id="IPR000683">
    <property type="entry name" value="Gfo/Idh/MocA-like_OxRdtase_N"/>
</dbReference>
<dbReference type="Gene3D" id="3.30.360.10">
    <property type="entry name" value="Dihydrodipicolinate Reductase, domain 2"/>
    <property type="match status" value="1"/>
</dbReference>
<dbReference type="InterPro" id="IPR052515">
    <property type="entry name" value="Gfo/Idh/MocA_Oxidoreductase"/>
</dbReference>
<dbReference type="Pfam" id="PF22725">
    <property type="entry name" value="GFO_IDH_MocA_C3"/>
    <property type="match status" value="1"/>
</dbReference>
<gene>
    <name evidence="3" type="ORF">WG900_16895</name>
</gene>
<name>A0ABU8SCA2_9SPHN</name>
<evidence type="ECO:0000313" key="4">
    <source>
        <dbReference type="Proteomes" id="UP001379235"/>
    </source>
</evidence>
<dbReference type="Proteomes" id="UP001379235">
    <property type="component" value="Unassembled WGS sequence"/>
</dbReference>
<organism evidence="3 4">
    <name type="scientific">Novosphingobium aquae</name>
    <dbReference type="NCBI Taxonomy" id="3133435"/>
    <lineage>
        <taxon>Bacteria</taxon>
        <taxon>Pseudomonadati</taxon>
        <taxon>Pseudomonadota</taxon>
        <taxon>Alphaproteobacteria</taxon>
        <taxon>Sphingomonadales</taxon>
        <taxon>Sphingomonadaceae</taxon>
        <taxon>Novosphingobium</taxon>
    </lineage>
</organism>
<reference evidence="3 4" key="1">
    <citation type="submission" date="2024-03" db="EMBL/GenBank/DDBJ databases">
        <authorList>
            <person name="Jo J.-H."/>
        </authorList>
    </citation>
    <scope>NUCLEOTIDE SEQUENCE [LARGE SCALE GENOMIC DNA]</scope>
    <source>
        <strain evidence="3 4">AS3R-12</strain>
    </source>
</reference>
<dbReference type="PANTHER" id="PTHR43249">
    <property type="entry name" value="UDP-N-ACETYL-2-AMINO-2-DEOXY-D-GLUCURONATE OXIDASE"/>
    <property type="match status" value="1"/>
</dbReference>
<keyword evidence="4" id="KW-1185">Reference proteome</keyword>
<feature type="domain" description="GFO/IDH/MocA-like oxidoreductase" evidence="2">
    <location>
        <begin position="146"/>
        <end position="268"/>
    </location>
</feature>
<dbReference type="RefSeq" id="WP_339968989.1">
    <property type="nucleotide sequence ID" value="NZ_JBBHJY010000009.1"/>
</dbReference>
<dbReference type="SUPFAM" id="SSF55347">
    <property type="entry name" value="Glyceraldehyde-3-phosphate dehydrogenase-like, C-terminal domain"/>
    <property type="match status" value="1"/>
</dbReference>
<dbReference type="EMBL" id="JBBHJY010000009">
    <property type="protein sequence ID" value="MEJ6011593.1"/>
    <property type="molecule type" value="Genomic_DNA"/>
</dbReference>
<proteinExistence type="predicted"/>
<evidence type="ECO:0000313" key="3">
    <source>
        <dbReference type="EMBL" id="MEJ6011593.1"/>
    </source>
</evidence>
<evidence type="ECO:0000259" key="1">
    <source>
        <dbReference type="Pfam" id="PF01408"/>
    </source>
</evidence>
<dbReference type="SUPFAM" id="SSF51735">
    <property type="entry name" value="NAD(P)-binding Rossmann-fold domains"/>
    <property type="match status" value="1"/>
</dbReference>
<dbReference type="PANTHER" id="PTHR43249:SF1">
    <property type="entry name" value="D-GLUCOSIDE 3-DEHYDROGENASE"/>
    <property type="match status" value="1"/>
</dbReference>
<feature type="domain" description="Gfo/Idh/MocA-like oxidoreductase N-terminal" evidence="1">
    <location>
        <begin position="18"/>
        <end position="135"/>
    </location>
</feature>
<dbReference type="InterPro" id="IPR055170">
    <property type="entry name" value="GFO_IDH_MocA-like_dom"/>
</dbReference>
<dbReference type="Gene3D" id="3.40.50.720">
    <property type="entry name" value="NAD(P)-binding Rossmann-like Domain"/>
    <property type="match status" value="1"/>
</dbReference>
<sequence>MRTELPQGAQAGPDRPLGIAVVGLGMAAQPHLAALRDLAETIDVVWACSPSPERTQAFSAEYPEWPVTNDVTAAITDHRVEAVILLTPAHTHARLGIEILASGRHLLVEKPLDARMDLAEELVAAAKRSGTRLGVVLQHRFRPAARRLLELARSGEVGEIAGAAMSVPWWRPQSYYDEPGRGTMERDGGGVLMTQAIHTLDLFRALAGQLRVRSAHASRTALHRMETEDMATALFDLPSGGCATMMATTAAIHPGPETIELFGATGAARLSGNHLAVTWLDGRTEELGDSAFNAPTGPMDFDHGPHRDLIADFVRAVRSGREPECSGDEALATQRLINEILEAASFTPDLASQGMAGR</sequence>
<protein>
    <submittedName>
        <fullName evidence="3">Gfo/Idh/MocA family oxidoreductase</fullName>
    </submittedName>
</protein>
<comment type="caution">
    <text evidence="3">The sequence shown here is derived from an EMBL/GenBank/DDBJ whole genome shotgun (WGS) entry which is preliminary data.</text>
</comment>
<dbReference type="Pfam" id="PF01408">
    <property type="entry name" value="GFO_IDH_MocA"/>
    <property type="match status" value="1"/>
</dbReference>